<feature type="region of interest" description="Disordered" evidence="1">
    <location>
        <begin position="70"/>
        <end position="112"/>
    </location>
</feature>
<keyword evidence="2" id="KW-0472">Membrane</keyword>
<proteinExistence type="predicted"/>
<evidence type="ECO:0000256" key="2">
    <source>
        <dbReference type="SAM" id="Phobius"/>
    </source>
</evidence>
<gene>
    <name evidence="3" type="ORF">ACFFHU_01510</name>
</gene>
<evidence type="ECO:0000313" key="3">
    <source>
        <dbReference type="EMBL" id="MFC0562854.1"/>
    </source>
</evidence>
<feature type="compositionally biased region" description="Low complexity" evidence="1">
    <location>
        <begin position="70"/>
        <end position="103"/>
    </location>
</feature>
<dbReference type="EMBL" id="JBHLUE010000001">
    <property type="protein sequence ID" value="MFC0562854.1"/>
    <property type="molecule type" value="Genomic_DNA"/>
</dbReference>
<keyword evidence="2" id="KW-0812">Transmembrane</keyword>
<name>A0ABV6NQ85_9ACTN</name>
<dbReference type="RefSeq" id="WP_377334837.1">
    <property type="nucleotide sequence ID" value="NZ_JBHLUE010000001.1"/>
</dbReference>
<feature type="transmembrane region" description="Helical" evidence="2">
    <location>
        <begin position="42"/>
        <end position="64"/>
    </location>
</feature>
<evidence type="ECO:0000313" key="4">
    <source>
        <dbReference type="Proteomes" id="UP001589894"/>
    </source>
</evidence>
<dbReference type="Proteomes" id="UP001589894">
    <property type="component" value="Unassembled WGS sequence"/>
</dbReference>
<sequence>MPEPTAPLDAEFEAFRAAVLPCVAPAGPDAVRRTVRRRRRTVMAVAAATGLALVVGPVAAYAALDHKAAPTPAGTATPAPTATTGSPTPSAGPTSGSPSAAPTSEPPAPDGRIGRAQLLRTRLDLPPWPARAAYANCATRHVRVIAGQSIGRIELMDLLYADVDADGAQETVVTVGCRPGEAAYQQVVALDRDSDGNVVTLGQVARTETLDPAPNEIAWITAVADNGPGSLRVQVADLQPCCSTPEYWARKQWRTYGWTGHGFRQTAGPTGWGPDTRLTDLVVTAGPLAYGPPDTDGKRHGSLAITVTNKGPLDADYVVLDLSSESATADWGKPDGGAWSACGTLPKIIDHVPTCVLPKLAAGEQRSYTFPVTYQDPPPAGGLKVRVMAERFDSSARLWKDLNPADSDVVTPVRFD</sequence>
<reference evidence="3 4" key="1">
    <citation type="submission" date="2024-09" db="EMBL/GenBank/DDBJ databases">
        <authorList>
            <person name="Sun Q."/>
            <person name="Mori K."/>
        </authorList>
    </citation>
    <scope>NUCLEOTIDE SEQUENCE [LARGE SCALE GENOMIC DNA]</scope>
    <source>
        <strain evidence="3 4">TBRC 2205</strain>
    </source>
</reference>
<accession>A0ABV6NQ85</accession>
<evidence type="ECO:0000256" key="1">
    <source>
        <dbReference type="SAM" id="MobiDB-lite"/>
    </source>
</evidence>
<keyword evidence="2" id="KW-1133">Transmembrane helix</keyword>
<protein>
    <recommendedName>
        <fullName evidence="5">DUF4352 domain-containing protein</fullName>
    </recommendedName>
</protein>
<evidence type="ECO:0008006" key="5">
    <source>
        <dbReference type="Google" id="ProtNLM"/>
    </source>
</evidence>
<comment type="caution">
    <text evidence="3">The sequence shown here is derived from an EMBL/GenBank/DDBJ whole genome shotgun (WGS) entry which is preliminary data.</text>
</comment>
<keyword evidence="4" id="KW-1185">Reference proteome</keyword>
<organism evidence="3 4">
    <name type="scientific">Plantactinospora siamensis</name>
    <dbReference type="NCBI Taxonomy" id="555372"/>
    <lineage>
        <taxon>Bacteria</taxon>
        <taxon>Bacillati</taxon>
        <taxon>Actinomycetota</taxon>
        <taxon>Actinomycetes</taxon>
        <taxon>Micromonosporales</taxon>
        <taxon>Micromonosporaceae</taxon>
        <taxon>Plantactinospora</taxon>
    </lineage>
</organism>